<gene>
    <name evidence="2" type="ORF">UC8_55350</name>
</gene>
<dbReference type="AlphaFoldDB" id="A0A5B9R130"/>
<organism evidence="2 3">
    <name type="scientific">Roseimaritima ulvae</name>
    <dbReference type="NCBI Taxonomy" id="980254"/>
    <lineage>
        <taxon>Bacteria</taxon>
        <taxon>Pseudomonadati</taxon>
        <taxon>Planctomycetota</taxon>
        <taxon>Planctomycetia</taxon>
        <taxon>Pirellulales</taxon>
        <taxon>Pirellulaceae</taxon>
        <taxon>Roseimaritima</taxon>
    </lineage>
</organism>
<keyword evidence="3" id="KW-1185">Reference proteome</keyword>
<dbReference type="KEGG" id="rul:UC8_55350"/>
<dbReference type="Proteomes" id="UP000325286">
    <property type="component" value="Chromosome"/>
</dbReference>
<reference evidence="2 3" key="1">
    <citation type="submission" date="2019-08" db="EMBL/GenBank/DDBJ databases">
        <title>Deep-cultivation of Planctomycetes and their phenomic and genomic characterization uncovers novel biology.</title>
        <authorList>
            <person name="Wiegand S."/>
            <person name="Jogler M."/>
            <person name="Boedeker C."/>
            <person name="Pinto D."/>
            <person name="Vollmers J."/>
            <person name="Rivas-Marin E."/>
            <person name="Kohn T."/>
            <person name="Peeters S.H."/>
            <person name="Heuer A."/>
            <person name="Rast P."/>
            <person name="Oberbeckmann S."/>
            <person name="Bunk B."/>
            <person name="Jeske O."/>
            <person name="Meyerdierks A."/>
            <person name="Storesund J.E."/>
            <person name="Kallscheuer N."/>
            <person name="Luecker S."/>
            <person name="Lage O.M."/>
            <person name="Pohl T."/>
            <person name="Merkel B.J."/>
            <person name="Hornburger P."/>
            <person name="Mueller R.-W."/>
            <person name="Bruemmer F."/>
            <person name="Labrenz M."/>
            <person name="Spormann A.M."/>
            <person name="Op den Camp H."/>
            <person name="Overmann J."/>
            <person name="Amann R."/>
            <person name="Jetten M.S.M."/>
            <person name="Mascher T."/>
            <person name="Medema M.H."/>
            <person name="Devos D.P."/>
            <person name="Kaster A.-K."/>
            <person name="Ovreas L."/>
            <person name="Rohde M."/>
            <person name="Galperin M.Y."/>
            <person name="Jogler C."/>
        </authorList>
    </citation>
    <scope>NUCLEOTIDE SEQUENCE [LARGE SCALE GENOMIC DNA]</scope>
    <source>
        <strain evidence="2 3">UC8</strain>
    </source>
</reference>
<dbReference type="RefSeq" id="WP_068129674.1">
    <property type="nucleotide sequence ID" value="NZ_CP042914.1"/>
</dbReference>
<dbReference type="EMBL" id="CP042914">
    <property type="protein sequence ID" value="QEG43485.1"/>
    <property type="molecule type" value="Genomic_DNA"/>
</dbReference>
<feature type="region of interest" description="Disordered" evidence="1">
    <location>
        <begin position="154"/>
        <end position="175"/>
    </location>
</feature>
<evidence type="ECO:0000313" key="3">
    <source>
        <dbReference type="Proteomes" id="UP000325286"/>
    </source>
</evidence>
<sequence>MKSSASRQRRQQRLKCVVIPVLVAILAAVVFWPASDPAADTATQAATATQATKERPAASAAIPVRTVNTAAATAQSADSVSQTSNSVTAASTTPAVRRWPELPLHEITAVNPFVKKPAETTAQTQVESQSTDAPPATASPWLRLATDLAAWTRTRSAATADEPARPQDPPAGRPAFALPRAAQLGQATETMEPTEAEDSELATAIDYATIGRFSAIVHGVSGRQALLDGNRIVRAGDEVPGGFQIVQITDDEIWVRAVEP</sequence>
<feature type="region of interest" description="Disordered" evidence="1">
    <location>
        <begin position="120"/>
        <end position="140"/>
    </location>
</feature>
<feature type="compositionally biased region" description="Polar residues" evidence="1">
    <location>
        <begin position="120"/>
        <end position="132"/>
    </location>
</feature>
<protein>
    <submittedName>
        <fullName evidence="2">Uncharacterized protein</fullName>
    </submittedName>
</protein>
<evidence type="ECO:0000256" key="1">
    <source>
        <dbReference type="SAM" id="MobiDB-lite"/>
    </source>
</evidence>
<evidence type="ECO:0000313" key="2">
    <source>
        <dbReference type="EMBL" id="QEG43485.1"/>
    </source>
</evidence>
<accession>A0A5B9R130</accession>
<proteinExistence type="predicted"/>
<name>A0A5B9R130_9BACT</name>